<dbReference type="AlphaFoldDB" id="A0A4P6L0F7"/>
<name>A0A4P6L0F7_9BURK</name>
<keyword evidence="3" id="KW-1185">Reference proteome</keyword>
<evidence type="ECO:0000256" key="1">
    <source>
        <dbReference type="SAM" id="MobiDB-lite"/>
    </source>
</evidence>
<dbReference type="EMBL" id="CP035913">
    <property type="protein sequence ID" value="QBE64098.1"/>
    <property type="molecule type" value="Genomic_DNA"/>
</dbReference>
<sequence>MMEMDNLYEMLLGCPWPPQQADAHATLGQPFGWDAADGAGPDRLFNRYRRLRLSARDEPAAEAGPTARCPAAPSAGRA</sequence>
<dbReference type="KEGG" id="plue:EWM63_14855"/>
<evidence type="ECO:0000313" key="2">
    <source>
        <dbReference type="EMBL" id="QBE64098.1"/>
    </source>
</evidence>
<dbReference type="OrthoDB" id="9898645at2"/>
<evidence type="ECO:0000313" key="3">
    <source>
        <dbReference type="Proteomes" id="UP000290637"/>
    </source>
</evidence>
<organism evidence="2 3">
    <name type="scientific">Pseudoduganella lutea</name>
    <dbReference type="NCBI Taxonomy" id="321985"/>
    <lineage>
        <taxon>Bacteria</taxon>
        <taxon>Pseudomonadati</taxon>
        <taxon>Pseudomonadota</taxon>
        <taxon>Betaproteobacteria</taxon>
        <taxon>Burkholderiales</taxon>
        <taxon>Oxalobacteraceae</taxon>
        <taxon>Telluria group</taxon>
        <taxon>Pseudoduganella</taxon>
    </lineage>
</organism>
<reference evidence="2 3" key="1">
    <citation type="submission" date="2019-02" db="EMBL/GenBank/DDBJ databases">
        <title>Draft Genome Sequences of Six Type Strains of the Genus Massilia.</title>
        <authorList>
            <person name="Miess H."/>
            <person name="Frediansyhah A."/>
            <person name="Gross H."/>
        </authorList>
    </citation>
    <scope>NUCLEOTIDE SEQUENCE [LARGE SCALE GENOMIC DNA]</scope>
    <source>
        <strain evidence="2 3">DSM 17473</strain>
    </source>
</reference>
<accession>A0A4P6L0F7</accession>
<protein>
    <submittedName>
        <fullName evidence="2">Uncharacterized protein</fullName>
    </submittedName>
</protein>
<gene>
    <name evidence="2" type="ORF">EWM63_14855</name>
</gene>
<dbReference type="RefSeq" id="WP_130187218.1">
    <property type="nucleotide sequence ID" value="NZ_CP035913.1"/>
</dbReference>
<dbReference type="Proteomes" id="UP000290637">
    <property type="component" value="Chromosome"/>
</dbReference>
<feature type="region of interest" description="Disordered" evidence="1">
    <location>
        <begin position="56"/>
        <end position="78"/>
    </location>
</feature>
<proteinExistence type="predicted"/>